<evidence type="ECO:0000313" key="1">
    <source>
        <dbReference type="EMBL" id="QFX78117.1"/>
    </source>
</evidence>
<proteinExistence type="predicted"/>
<dbReference type="EMBL" id="MK473653">
    <property type="protein sequence ID" value="QFX78117.1"/>
    <property type="molecule type" value="Genomic_DNA"/>
</dbReference>
<dbReference type="AlphaFoldDB" id="A0A5P9WA28"/>
<sequence length="55" mass="6351">MIPRGEARLGNLSAGEIPKAKLIYQISPISEFNIRTSELRIKDQWKYKKNLIQPP</sequence>
<gene>
    <name evidence="1" type="primary">wzc</name>
</gene>
<reference evidence="1" key="1">
    <citation type="submission" date="2019-01" db="EMBL/GenBank/DDBJ databases">
        <authorList>
            <person name="Pang Y."/>
            <person name="Liu B."/>
            <person name="Guo X."/>
        </authorList>
    </citation>
    <scope>NUCLEOTIDE SEQUENCE</scope>
    <source>
        <strain evidence="1">G3551</strain>
    </source>
</reference>
<organism evidence="1">
    <name type="scientific">Vibrio parahaemolyticus</name>
    <dbReference type="NCBI Taxonomy" id="670"/>
    <lineage>
        <taxon>Bacteria</taxon>
        <taxon>Pseudomonadati</taxon>
        <taxon>Pseudomonadota</taxon>
        <taxon>Gammaproteobacteria</taxon>
        <taxon>Vibrionales</taxon>
        <taxon>Vibrionaceae</taxon>
        <taxon>Vibrio</taxon>
    </lineage>
</organism>
<protein>
    <submittedName>
        <fullName evidence="1">Wzc</fullName>
    </submittedName>
</protein>
<accession>A0A5P9WA28</accession>
<name>A0A5P9WA28_VIBPH</name>